<keyword evidence="3" id="KW-0255">Endonuclease</keyword>
<dbReference type="EMBL" id="QBMP01000021">
    <property type="protein sequence ID" value="PZO59553.1"/>
    <property type="molecule type" value="Genomic_DNA"/>
</dbReference>
<feature type="transmembrane region" description="Helical" evidence="1">
    <location>
        <begin position="20"/>
        <end position="36"/>
    </location>
</feature>
<keyword evidence="3" id="KW-0378">Hydrolase</keyword>
<protein>
    <submittedName>
        <fullName evidence="3">Endonuclease/exonuclease/phosphatase</fullName>
    </submittedName>
</protein>
<name>A0A2W4XQ36_9CYAN</name>
<gene>
    <name evidence="3" type="ORF">DCF15_03700</name>
</gene>
<reference evidence="4" key="1">
    <citation type="submission" date="2018-04" db="EMBL/GenBank/DDBJ databases">
        <authorList>
            <person name="Cornet L."/>
        </authorList>
    </citation>
    <scope>NUCLEOTIDE SEQUENCE [LARGE SCALE GENOMIC DNA]</scope>
</reference>
<dbReference type="InterPro" id="IPR005135">
    <property type="entry name" value="Endo/exonuclease/phosphatase"/>
</dbReference>
<dbReference type="GO" id="GO:0004527">
    <property type="term" value="F:exonuclease activity"/>
    <property type="evidence" value="ECO:0007669"/>
    <property type="project" value="UniProtKB-KW"/>
</dbReference>
<evidence type="ECO:0000256" key="1">
    <source>
        <dbReference type="SAM" id="Phobius"/>
    </source>
</evidence>
<dbReference type="Proteomes" id="UP000249794">
    <property type="component" value="Unassembled WGS sequence"/>
</dbReference>
<dbReference type="InterPro" id="IPR036691">
    <property type="entry name" value="Endo/exonu/phosph_ase_sf"/>
</dbReference>
<evidence type="ECO:0000313" key="3">
    <source>
        <dbReference type="EMBL" id="PZO59553.1"/>
    </source>
</evidence>
<keyword evidence="3" id="KW-0269">Exonuclease</keyword>
<dbReference type="AlphaFoldDB" id="A0A2W4XQ36"/>
<keyword evidence="1" id="KW-1133">Transmembrane helix</keyword>
<dbReference type="Gene3D" id="3.60.10.10">
    <property type="entry name" value="Endonuclease/exonuclease/phosphatase"/>
    <property type="match status" value="1"/>
</dbReference>
<feature type="domain" description="Endonuclease/exonuclease/phosphatase" evidence="2">
    <location>
        <begin position="76"/>
        <end position="292"/>
    </location>
</feature>
<evidence type="ECO:0000313" key="4">
    <source>
        <dbReference type="Proteomes" id="UP000249794"/>
    </source>
</evidence>
<keyword evidence="1" id="KW-0472">Membrane</keyword>
<sequence length="303" mass="34141">MLSSRISGPLVFELLCHFQMQYFGIVLCLSAIAIWLKRSRPILLTLFCLALLSAQIIPWYFPPAQSGTPSNYRVISSNLNVANRDATAIIKLTEKEQPDLALFIEVNDSMAKQLETLKTFLPYSSNQLTPYQPGAVLYSKAPLTDFKIRKFDTNNAVNLTARVQIKNRPLAIVAIHPLPPVKKEFFHSRNQLFAAVSDYIQQQQDEPILLIGDFNTTMWSPYYRTLAHETGLKNARKGFGTLPTWPANLSYHLTPKLNILTKLFQIPIDQCLTSPSLNVVKMHTGADVGSDHLPIIVDFLIDQ</sequence>
<accession>A0A2W4XQ36</accession>
<keyword evidence="1" id="KW-0812">Transmembrane</keyword>
<proteinExistence type="predicted"/>
<feature type="transmembrane region" description="Helical" evidence="1">
    <location>
        <begin position="43"/>
        <end position="61"/>
    </location>
</feature>
<organism evidence="3 4">
    <name type="scientific">Phormidesmis priestleyi</name>
    <dbReference type="NCBI Taxonomy" id="268141"/>
    <lineage>
        <taxon>Bacteria</taxon>
        <taxon>Bacillati</taxon>
        <taxon>Cyanobacteriota</taxon>
        <taxon>Cyanophyceae</taxon>
        <taxon>Leptolyngbyales</taxon>
        <taxon>Leptolyngbyaceae</taxon>
        <taxon>Phormidesmis</taxon>
    </lineage>
</organism>
<keyword evidence="3" id="KW-0540">Nuclease</keyword>
<evidence type="ECO:0000259" key="2">
    <source>
        <dbReference type="Pfam" id="PF03372"/>
    </source>
</evidence>
<comment type="caution">
    <text evidence="3">The sequence shown here is derived from an EMBL/GenBank/DDBJ whole genome shotgun (WGS) entry which is preliminary data.</text>
</comment>
<dbReference type="SUPFAM" id="SSF56219">
    <property type="entry name" value="DNase I-like"/>
    <property type="match status" value="1"/>
</dbReference>
<dbReference type="Pfam" id="PF03372">
    <property type="entry name" value="Exo_endo_phos"/>
    <property type="match status" value="1"/>
</dbReference>
<dbReference type="GO" id="GO:0004519">
    <property type="term" value="F:endonuclease activity"/>
    <property type="evidence" value="ECO:0007669"/>
    <property type="project" value="UniProtKB-KW"/>
</dbReference>
<reference evidence="3 4" key="2">
    <citation type="submission" date="2018-06" db="EMBL/GenBank/DDBJ databases">
        <title>Metagenomic assembly of (sub)arctic Cyanobacteria and their associated microbiome from non-axenic cultures.</title>
        <authorList>
            <person name="Baurain D."/>
        </authorList>
    </citation>
    <scope>NUCLEOTIDE SEQUENCE [LARGE SCALE GENOMIC DNA]</scope>
    <source>
        <strain evidence="3">ULC027bin1</strain>
    </source>
</reference>